<evidence type="ECO:0008006" key="3">
    <source>
        <dbReference type="Google" id="ProtNLM"/>
    </source>
</evidence>
<keyword evidence="2" id="KW-1185">Reference proteome</keyword>
<comment type="caution">
    <text evidence="1">The sequence shown here is derived from an EMBL/GenBank/DDBJ whole genome shotgun (WGS) entry which is preliminary data.</text>
</comment>
<protein>
    <recommendedName>
        <fullName evidence="3">Reverse transcriptase domain-containing protein</fullName>
    </recommendedName>
</protein>
<dbReference type="Proteomes" id="UP001151760">
    <property type="component" value="Unassembled WGS sequence"/>
</dbReference>
<gene>
    <name evidence="1" type="ORF">Tco_1043907</name>
</gene>
<reference evidence="1" key="1">
    <citation type="journal article" date="2022" name="Int. J. Mol. Sci.">
        <title>Draft Genome of Tanacetum Coccineum: Genomic Comparison of Closely Related Tanacetum-Family Plants.</title>
        <authorList>
            <person name="Yamashiro T."/>
            <person name="Shiraishi A."/>
            <person name="Nakayama K."/>
            <person name="Satake H."/>
        </authorList>
    </citation>
    <scope>NUCLEOTIDE SEQUENCE</scope>
</reference>
<evidence type="ECO:0000313" key="1">
    <source>
        <dbReference type="EMBL" id="GJT77182.1"/>
    </source>
</evidence>
<dbReference type="EMBL" id="BQNB010018690">
    <property type="protein sequence ID" value="GJT77182.1"/>
    <property type="molecule type" value="Genomic_DNA"/>
</dbReference>
<proteinExistence type="predicted"/>
<name>A0ABQ5GQK8_9ASTR</name>
<dbReference type="PANTHER" id="PTHR48475:SF2">
    <property type="entry name" value="RIBONUCLEASE H"/>
    <property type="match status" value="1"/>
</dbReference>
<organism evidence="1 2">
    <name type="scientific">Tanacetum coccineum</name>
    <dbReference type="NCBI Taxonomy" id="301880"/>
    <lineage>
        <taxon>Eukaryota</taxon>
        <taxon>Viridiplantae</taxon>
        <taxon>Streptophyta</taxon>
        <taxon>Embryophyta</taxon>
        <taxon>Tracheophyta</taxon>
        <taxon>Spermatophyta</taxon>
        <taxon>Magnoliopsida</taxon>
        <taxon>eudicotyledons</taxon>
        <taxon>Gunneridae</taxon>
        <taxon>Pentapetalae</taxon>
        <taxon>asterids</taxon>
        <taxon>campanulids</taxon>
        <taxon>Asterales</taxon>
        <taxon>Asteraceae</taxon>
        <taxon>Asteroideae</taxon>
        <taxon>Anthemideae</taxon>
        <taxon>Anthemidinae</taxon>
        <taxon>Tanacetum</taxon>
    </lineage>
</organism>
<accession>A0ABQ5GQK8</accession>
<evidence type="ECO:0000313" key="2">
    <source>
        <dbReference type="Proteomes" id="UP001151760"/>
    </source>
</evidence>
<reference evidence="1" key="2">
    <citation type="submission" date="2022-01" db="EMBL/GenBank/DDBJ databases">
        <authorList>
            <person name="Yamashiro T."/>
            <person name="Shiraishi A."/>
            <person name="Satake H."/>
            <person name="Nakayama K."/>
        </authorList>
    </citation>
    <scope>NUCLEOTIDE SEQUENCE</scope>
</reference>
<dbReference type="PANTHER" id="PTHR48475">
    <property type="entry name" value="RIBONUCLEASE H"/>
    <property type="match status" value="1"/>
</dbReference>
<sequence>MKAKFRSHFSQQKKFTKTHLAVHNIKRRDGESTRAFVIRYTDDTLQILGLPKEQRFSGFVHRLKTRSLVEFLSTDLPTTYKGLMEKTYTWIKEKEVATNGALSDHKESFDRFSKGFSWDNNKGKKKNRDRFSPYNGSNHGLLTNLSKSPREILATKKEAKTFEQPLCMKGDKDIVPVEAPTLMISRRSHASKRKSMGGLINGTWAITFPSISGLDNSFDPVIIRAQIYGRQVNRVYMDSSSSCEVIYEHCFLKLKPSIKSLRVDSKIPLIGFSGEHSWPLEEVPMEITKMGIVVSTIPATIKFHTPRGIGTVLLTYESKKVEEGQKKVKETIPEVIKDFLRWVDTEERIIVNEKYPEQIVVFEKQLLTSFKRKLKPFNTEQKLNEYKHIEPVKQKKRRRNSVKGHILADFLAETPSAEGKDTKIKKPKIVNEEPKLKDMWKLYTDRASSFDGSDAGLMLDVTKIQQHRNSLQLNLWLGSRRSYRNKCRNRKDKGTQSQKNDKRLREDLDILEERREIASIIEAHYKQKLERYYNKHVRPSTFKPGTYVLRLNSASKVEFQGKIGPTWEGPYIVRKTYGDGAYKLETLFGSPVDRTWNSLNLRKLYM</sequence>